<organism evidence="1 2">
    <name type="scientific">Mycoplasmopsis maculosa</name>
    <dbReference type="NCBI Taxonomy" id="114885"/>
    <lineage>
        <taxon>Bacteria</taxon>
        <taxon>Bacillati</taxon>
        <taxon>Mycoplasmatota</taxon>
        <taxon>Mycoplasmoidales</taxon>
        <taxon>Metamycoplasmataceae</taxon>
        <taxon>Mycoplasmopsis</taxon>
    </lineage>
</organism>
<dbReference type="Pfam" id="PF02575">
    <property type="entry name" value="YbaB_DNA_bd"/>
    <property type="match status" value="1"/>
</dbReference>
<dbReference type="AlphaFoldDB" id="A0A449B4P8"/>
<dbReference type="EMBL" id="LR215037">
    <property type="protein sequence ID" value="VEU75581.1"/>
    <property type="molecule type" value="Genomic_DNA"/>
</dbReference>
<dbReference type="SUPFAM" id="SSF82607">
    <property type="entry name" value="YbaB-like"/>
    <property type="match status" value="1"/>
</dbReference>
<name>A0A449B4P8_9BACT</name>
<dbReference type="PIRSF" id="PIRSF004555">
    <property type="entry name" value="UCP004555"/>
    <property type="match status" value="1"/>
</dbReference>
<dbReference type="RefSeq" id="WP_129646806.1">
    <property type="nucleotide sequence ID" value="NZ_LR215037.1"/>
</dbReference>
<evidence type="ECO:0000313" key="2">
    <source>
        <dbReference type="Proteomes" id="UP000290243"/>
    </source>
</evidence>
<dbReference type="InterPro" id="IPR036894">
    <property type="entry name" value="YbaB-like_sf"/>
</dbReference>
<protein>
    <submittedName>
        <fullName evidence="1">UPF0133 protein MALL_0399</fullName>
    </submittedName>
</protein>
<dbReference type="InterPro" id="IPR004401">
    <property type="entry name" value="YbaB/EbfC"/>
</dbReference>
<dbReference type="Gene3D" id="3.30.1310.10">
    <property type="entry name" value="Nucleoid-associated protein YbaB-like domain"/>
    <property type="match status" value="1"/>
</dbReference>
<dbReference type="OrthoDB" id="399030at2"/>
<dbReference type="GO" id="GO:0003677">
    <property type="term" value="F:DNA binding"/>
    <property type="evidence" value="ECO:0007669"/>
    <property type="project" value="InterPro"/>
</dbReference>
<dbReference type="KEGG" id="mmau:NCTC10168_00507"/>
<dbReference type="Proteomes" id="UP000290243">
    <property type="component" value="Chromosome"/>
</dbReference>
<reference evidence="1 2" key="1">
    <citation type="submission" date="2019-01" db="EMBL/GenBank/DDBJ databases">
        <authorList>
            <consortium name="Pathogen Informatics"/>
        </authorList>
    </citation>
    <scope>NUCLEOTIDE SEQUENCE [LARGE SCALE GENOMIC DNA]</scope>
    <source>
        <strain evidence="1 2">NCTC10168</strain>
    </source>
</reference>
<accession>A0A449B4P8</accession>
<keyword evidence="2" id="KW-1185">Reference proteome</keyword>
<proteinExistence type="predicted"/>
<sequence>MDQNMIRKLQKMQEEIQQKSELFMEKEFTLTKQGVTVIAKGSKKIVSIKISDTDLIDPEDPEILEDVLSLVINELFIMIDDEQEEMMPNIPGLGF</sequence>
<gene>
    <name evidence="1" type="primary">MCYN0834</name>
    <name evidence="1" type="ORF">NCTC10168_00507</name>
</gene>
<evidence type="ECO:0000313" key="1">
    <source>
        <dbReference type="EMBL" id="VEU75581.1"/>
    </source>
</evidence>